<dbReference type="GO" id="GO:0003677">
    <property type="term" value="F:DNA binding"/>
    <property type="evidence" value="ECO:0007669"/>
    <property type="project" value="UniProtKB-KW"/>
</dbReference>
<proteinExistence type="predicted"/>
<dbReference type="PANTHER" id="PTHR30478">
    <property type="entry name" value="DNA POLYMERASE III SUBUNIT BETA"/>
    <property type="match status" value="1"/>
</dbReference>
<dbReference type="InterPro" id="IPR001001">
    <property type="entry name" value="DNA_polIII_beta"/>
</dbReference>
<sequence>MIIPAKTLSTLTPLCDHESTRYALSGIRLERVGDTAHAVVTDGRKLVAVEWDDVDKPESNRVDCYAATISADACKAIDKAAGPVSKRNPSLGRVAIDEPSTNGTLTATTFSKAGQSSITVETLEGRFPAWRDVIPSRDFDSSLTAPAQKLRGNAKITTSREAYVAITLDPRYVVEVCAALAKIATTDDSRGVEFFVPIDGESPIVIKAETIDRPKAVGVIMPLSRGK</sequence>
<evidence type="ECO:0000313" key="2">
    <source>
        <dbReference type="EMBL" id="QDU56720.1"/>
    </source>
</evidence>
<dbReference type="RefSeq" id="WP_145247417.1">
    <property type="nucleotide sequence ID" value="NZ_CP036278.1"/>
</dbReference>
<name>A0A518APR6_9BACT</name>
<dbReference type="KEGG" id="amuc:Pan181_29300"/>
<dbReference type="AlphaFoldDB" id="A0A518APR6"/>
<dbReference type="EMBL" id="CP036278">
    <property type="protein sequence ID" value="QDU56720.1"/>
    <property type="molecule type" value="Genomic_DNA"/>
</dbReference>
<dbReference type="OrthoDB" id="8421503at2"/>
<keyword evidence="3" id="KW-1185">Reference proteome</keyword>
<keyword evidence="1" id="KW-0238">DNA-binding</keyword>
<dbReference type="Gene3D" id="3.70.10.10">
    <property type="match status" value="1"/>
</dbReference>
<gene>
    <name evidence="2" type="ORF">Pan181_29300</name>
</gene>
<evidence type="ECO:0000256" key="1">
    <source>
        <dbReference type="ARBA" id="ARBA00023125"/>
    </source>
</evidence>
<organism evidence="2 3">
    <name type="scientific">Aeoliella mucimassa</name>
    <dbReference type="NCBI Taxonomy" id="2527972"/>
    <lineage>
        <taxon>Bacteria</taxon>
        <taxon>Pseudomonadati</taxon>
        <taxon>Planctomycetota</taxon>
        <taxon>Planctomycetia</taxon>
        <taxon>Pirellulales</taxon>
        <taxon>Lacipirellulaceae</taxon>
        <taxon>Aeoliella</taxon>
    </lineage>
</organism>
<evidence type="ECO:0000313" key="3">
    <source>
        <dbReference type="Proteomes" id="UP000315750"/>
    </source>
</evidence>
<dbReference type="PANTHER" id="PTHR30478:SF0">
    <property type="entry name" value="BETA SLIDING CLAMP"/>
    <property type="match status" value="1"/>
</dbReference>
<dbReference type="Proteomes" id="UP000315750">
    <property type="component" value="Chromosome"/>
</dbReference>
<dbReference type="GO" id="GO:0009360">
    <property type="term" value="C:DNA polymerase III complex"/>
    <property type="evidence" value="ECO:0007669"/>
    <property type="project" value="InterPro"/>
</dbReference>
<dbReference type="Gene3D" id="3.10.150.10">
    <property type="entry name" value="DNA Polymerase III, subunit A, domain 2"/>
    <property type="match status" value="1"/>
</dbReference>
<accession>A0A518APR6</accession>
<protein>
    <submittedName>
        <fullName evidence="2">DNA polymerase III subunit beta</fullName>
    </submittedName>
</protein>
<dbReference type="GO" id="GO:0006271">
    <property type="term" value="P:DNA strand elongation involved in DNA replication"/>
    <property type="evidence" value="ECO:0007669"/>
    <property type="project" value="TreeGrafter"/>
</dbReference>
<reference evidence="2 3" key="1">
    <citation type="submission" date="2019-02" db="EMBL/GenBank/DDBJ databases">
        <title>Deep-cultivation of Planctomycetes and their phenomic and genomic characterization uncovers novel biology.</title>
        <authorList>
            <person name="Wiegand S."/>
            <person name="Jogler M."/>
            <person name="Boedeker C."/>
            <person name="Pinto D."/>
            <person name="Vollmers J."/>
            <person name="Rivas-Marin E."/>
            <person name="Kohn T."/>
            <person name="Peeters S.H."/>
            <person name="Heuer A."/>
            <person name="Rast P."/>
            <person name="Oberbeckmann S."/>
            <person name="Bunk B."/>
            <person name="Jeske O."/>
            <person name="Meyerdierks A."/>
            <person name="Storesund J.E."/>
            <person name="Kallscheuer N."/>
            <person name="Luecker S."/>
            <person name="Lage O.M."/>
            <person name="Pohl T."/>
            <person name="Merkel B.J."/>
            <person name="Hornburger P."/>
            <person name="Mueller R.-W."/>
            <person name="Bruemmer F."/>
            <person name="Labrenz M."/>
            <person name="Spormann A.M."/>
            <person name="Op den Camp H."/>
            <person name="Overmann J."/>
            <person name="Amann R."/>
            <person name="Jetten M.S.M."/>
            <person name="Mascher T."/>
            <person name="Medema M.H."/>
            <person name="Devos D.P."/>
            <person name="Kaster A.-K."/>
            <person name="Ovreas L."/>
            <person name="Rohde M."/>
            <person name="Galperin M.Y."/>
            <person name="Jogler C."/>
        </authorList>
    </citation>
    <scope>NUCLEOTIDE SEQUENCE [LARGE SCALE GENOMIC DNA]</scope>
    <source>
        <strain evidence="2 3">Pan181</strain>
    </source>
</reference>